<evidence type="ECO:0000313" key="3">
    <source>
        <dbReference type="EMBL" id="CAM74742.1"/>
    </source>
</evidence>
<dbReference type="EMBL" id="CU459003">
    <property type="protein sequence ID" value="CAM74742.1"/>
    <property type="molecule type" value="Genomic_DNA"/>
</dbReference>
<evidence type="ECO:0000256" key="1">
    <source>
        <dbReference type="SAM" id="MobiDB-lite"/>
    </source>
</evidence>
<proteinExistence type="predicted"/>
<keyword evidence="2" id="KW-1133">Transmembrane helix</keyword>
<name>A4TVT5_9PROT</name>
<dbReference type="Gene3D" id="3.30.1150.10">
    <property type="match status" value="1"/>
</dbReference>
<feature type="transmembrane region" description="Helical" evidence="2">
    <location>
        <begin position="22"/>
        <end position="42"/>
    </location>
</feature>
<accession>A4TVT5</accession>
<dbReference type="RefSeq" id="WP_106003639.1">
    <property type="nucleotide sequence ID" value="NZ_CP027527.1"/>
</dbReference>
<feature type="compositionally biased region" description="Low complexity" evidence="1">
    <location>
        <begin position="115"/>
        <end position="131"/>
    </location>
</feature>
<feature type="region of interest" description="Disordered" evidence="1">
    <location>
        <begin position="56"/>
        <end position="134"/>
    </location>
</feature>
<protein>
    <recommendedName>
        <fullName evidence="4">Periplasmic protein TonB, links inner and outer membranes</fullName>
    </recommendedName>
</protein>
<keyword evidence="2" id="KW-0472">Membrane</keyword>
<feature type="compositionally biased region" description="Low complexity" evidence="1">
    <location>
        <begin position="70"/>
        <end position="82"/>
    </location>
</feature>
<dbReference type="AlphaFoldDB" id="A4TVT5"/>
<gene>
    <name evidence="3" type="ORF">MGR_0039</name>
</gene>
<reference evidence="3" key="1">
    <citation type="journal article" date="2007" name="J. Bacteriol.">
        <title>Comparative genome analysis of four magnetotactic bacteria reveals a complex set of group-specific genes implicated in magnetosome biomineralization and function.</title>
        <authorList>
            <person name="Richter M."/>
            <person name="Kube M."/>
            <person name="Bazylinski D.A."/>
            <person name="Lombardot T."/>
            <person name="Gloeckner F.O."/>
            <person name="Reinhardt R."/>
            <person name="Schueler D."/>
        </authorList>
    </citation>
    <scope>NUCLEOTIDE SEQUENCE</scope>
    <source>
        <strain evidence="3">MSR-1</strain>
    </source>
</reference>
<evidence type="ECO:0008006" key="4">
    <source>
        <dbReference type="Google" id="ProtNLM"/>
    </source>
</evidence>
<keyword evidence="2" id="KW-0812">Transmembrane</keyword>
<sequence length="242" mass="26605">MIAAPSFEPLTRVQSQPSRWRHLAPVLSVLLHVLLALVWMGFPLPDLPESAPEPQAVTVDLVPPPPPPAAAKDGGAPAAKPGTEGKPIPQLAEGDLAEKSTPVSESQSPKPAQPDPVAAVPAPKQKKPAPVNQNERDWVLSRVLRHWRPPAGLSAYDKADISLRVKVLADGHFSDIYDSRRRWNPVEVFDGYQTLPANAIQRRIIDAIYTAIRKAQPLPLPEALRQKAPFDLRLDFRFKDAR</sequence>
<evidence type="ECO:0000256" key="2">
    <source>
        <dbReference type="SAM" id="Phobius"/>
    </source>
</evidence>
<organism evidence="3">
    <name type="scientific">Magnetospirillum gryphiswaldense</name>
    <dbReference type="NCBI Taxonomy" id="55518"/>
    <lineage>
        <taxon>Bacteria</taxon>
        <taxon>Pseudomonadati</taxon>
        <taxon>Pseudomonadota</taxon>
        <taxon>Alphaproteobacteria</taxon>
        <taxon>Rhodospirillales</taxon>
        <taxon>Rhodospirillaceae</taxon>
        <taxon>Magnetospirillum</taxon>
    </lineage>
</organism>